<dbReference type="CDD" id="cd01958">
    <property type="entry name" value="HPS_like"/>
    <property type="match status" value="1"/>
</dbReference>
<dbReference type="InterPro" id="IPR051636">
    <property type="entry name" value="Plant_LTP/defense-related"/>
</dbReference>
<keyword evidence="5" id="KW-1185">Reference proteome</keyword>
<keyword evidence="2" id="KW-0812">Transmembrane</keyword>
<evidence type="ECO:0000256" key="1">
    <source>
        <dbReference type="ARBA" id="ARBA00008965"/>
    </source>
</evidence>
<dbReference type="Proteomes" id="UP000289738">
    <property type="component" value="Chromosome A04"/>
</dbReference>
<dbReference type="InterPro" id="IPR036312">
    <property type="entry name" value="Bifun_inhib/LTP/seed_sf"/>
</dbReference>
<feature type="domain" description="Bifunctional inhibitor/plant lipid transfer protein/seed storage helical" evidence="3">
    <location>
        <begin position="49"/>
        <end position="132"/>
    </location>
</feature>
<name>A0A445DJ80_ARAHY</name>
<dbReference type="SUPFAM" id="SSF47699">
    <property type="entry name" value="Bifunctional inhibitor/lipid-transfer protein/seed storage 2S albumin"/>
    <property type="match status" value="1"/>
</dbReference>
<dbReference type="AlphaFoldDB" id="A0A445DJ80"/>
<dbReference type="Pfam" id="PF14547">
    <property type="entry name" value="Hydrophob_seed"/>
    <property type="match status" value="1"/>
</dbReference>
<dbReference type="InterPro" id="IPR027923">
    <property type="entry name" value="Hydrophob_seed_dom"/>
</dbReference>
<evidence type="ECO:0000256" key="2">
    <source>
        <dbReference type="SAM" id="Phobius"/>
    </source>
</evidence>
<keyword evidence="2" id="KW-1133">Transmembrane helix</keyword>
<comment type="caution">
    <text evidence="4">The sequence shown here is derived from an EMBL/GenBank/DDBJ whole genome shotgun (WGS) entry which is preliminary data.</text>
</comment>
<comment type="similarity">
    <text evidence="1">Belongs to the plant LTP family. PEARLI1 subfamily.</text>
</comment>
<gene>
    <name evidence="4" type="ORF">Ahy_A04g021056</name>
</gene>
<feature type="transmembrane region" description="Helical" evidence="2">
    <location>
        <begin position="6"/>
        <end position="26"/>
    </location>
</feature>
<evidence type="ECO:0000313" key="5">
    <source>
        <dbReference type="Proteomes" id="UP000289738"/>
    </source>
</evidence>
<dbReference type="STRING" id="3818.A0A445DJ80"/>
<keyword evidence="2" id="KW-0472">Membrane</keyword>
<accession>A0A445DJ80</accession>
<proteinExistence type="inferred from homology"/>
<dbReference type="EMBL" id="SDMP01000004">
    <property type="protein sequence ID" value="RYR63254.1"/>
    <property type="molecule type" value="Genomic_DNA"/>
</dbReference>
<sequence>MAASYYKGINVASTYVVALMLCFNLLSLTKVSSNYVIPTIPIPIEKGTCPIDALQLGVCANVLNLAKVKLGSPPTLPCCNLIKGLADLEAAACLCTALKANVLGLNLDVPLSLSLILNNCGINNSAFKERRRKSRQKI</sequence>
<reference evidence="4 5" key="1">
    <citation type="submission" date="2019-01" db="EMBL/GenBank/DDBJ databases">
        <title>Sequencing of cultivated peanut Arachis hypogaea provides insights into genome evolution and oil improvement.</title>
        <authorList>
            <person name="Chen X."/>
        </authorList>
    </citation>
    <scope>NUCLEOTIDE SEQUENCE [LARGE SCALE GENOMIC DNA]</scope>
    <source>
        <strain evidence="5">cv. Fuhuasheng</strain>
        <tissue evidence="4">Leaves</tissue>
    </source>
</reference>
<dbReference type="InterPro" id="IPR016140">
    <property type="entry name" value="Bifunc_inhib/LTP/seed_store"/>
</dbReference>
<organism evidence="4 5">
    <name type="scientific">Arachis hypogaea</name>
    <name type="common">Peanut</name>
    <dbReference type="NCBI Taxonomy" id="3818"/>
    <lineage>
        <taxon>Eukaryota</taxon>
        <taxon>Viridiplantae</taxon>
        <taxon>Streptophyta</taxon>
        <taxon>Embryophyta</taxon>
        <taxon>Tracheophyta</taxon>
        <taxon>Spermatophyta</taxon>
        <taxon>Magnoliopsida</taxon>
        <taxon>eudicotyledons</taxon>
        <taxon>Gunneridae</taxon>
        <taxon>Pentapetalae</taxon>
        <taxon>rosids</taxon>
        <taxon>fabids</taxon>
        <taxon>Fabales</taxon>
        <taxon>Fabaceae</taxon>
        <taxon>Papilionoideae</taxon>
        <taxon>50 kb inversion clade</taxon>
        <taxon>dalbergioids sensu lato</taxon>
        <taxon>Dalbergieae</taxon>
        <taxon>Pterocarpus clade</taxon>
        <taxon>Arachis</taxon>
    </lineage>
</organism>
<dbReference type="PANTHER" id="PTHR31731">
    <property type="match status" value="1"/>
</dbReference>
<dbReference type="Gene3D" id="1.10.110.10">
    <property type="entry name" value="Plant lipid-transfer and hydrophobic proteins"/>
    <property type="match status" value="1"/>
</dbReference>
<dbReference type="SMART" id="SM00499">
    <property type="entry name" value="AAI"/>
    <property type="match status" value="1"/>
</dbReference>
<evidence type="ECO:0000313" key="4">
    <source>
        <dbReference type="EMBL" id="RYR63254.1"/>
    </source>
</evidence>
<protein>
    <recommendedName>
        <fullName evidence="3">Bifunctional inhibitor/plant lipid transfer protein/seed storage helical domain-containing protein</fullName>
    </recommendedName>
</protein>
<evidence type="ECO:0000259" key="3">
    <source>
        <dbReference type="SMART" id="SM00499"/>
    </source>
</evidence>